<dbReference type="GO" id="GO:0043209">
    <property type="term" value="C:myelin sheath"/>
    <property type="evidence" value="ECO:0007669"/>
    <property type="project" value="UniProtKB-SubCell"/>
</dbReference>
<evidence type="ECO:0000256" key="10">
    <source>
        <dbReference type="ARBA" id="ARBA00050050"/>
    </source>
</evidence>
<evidence type="ECO:0000259" key="14">
    <source>
        <dbReference type="PROSITE" id="PS51225"/>
    </source>
</evidence>
<evidence type="ECO:0000313" key="15">
    <source>
        <dbReference type="EMBL" id="RXM36055.1"/>
    </source>
</evidence>
<feature type="region of interest" description="Disordered" evidence="12">
    <location>
        <begin position="1"/>
        <end position="21"/>
    </location>
</feature>
<dbReference type="AlphaFoldDB" id="A0A444ULJ9"/>
<evidence type="ECO:0000256" key="11">
    <source>
        <dbReference type="PROSITE-ProRule" id="PRU00581"/>
    </source>
</evidence>
<organism evidence="15 16">
    <name type="scientific">Acipenser ruthenus</name>
    <name type="common">Sterlet sturgeon</name>
    <dbReference type="NCBI Taxonomy" id="7906"/>
    <lineage>
        <taxon>Eukaryota</taxon>
        <taxon>Metazoa</taxon>
        <taxon>Chordata</taxon>
        <taxon>Craniata</taxon>
        <taxon>Vertebrata</taxon>
        <taxon>Euteleostomi</taxon>
        <taxon>Actinopterygii</taxon>
        <taxon>Chondrostei</taxon>
        <taxon>Acipenseriformes</taxon>
        <taxon>Acipenseridae</taxon>
        <taxon>Acipenser</taxon>
    </lineage>
</organism>
<feature type="transmembrane region" description="Helical" evidence="13">
    <location>
        <begin position="106"/>
        <end position="125"/>
    </location>
</feature>
<evidence type="ECO:0000256" key="7">
    <source>
        <dbReference type="ARBA" id="ARBA00034721"/>
    </source>
</evidence>
<name>A0A444ULJ9_ACIRT</name>
<evidence type="ECO:0000256" key="2">
    <source>
        <dbReference type="ARBA" id="ARBA00011815"/>
    </source>
</evidence>
<evidence type="ECO:0000256" key="9">
    <source>
        <dbReference type="ARBA" id="ARBA00050024"/>
    </source>
</evidence>
<dbReference type="PRINTS" id="PR01884">
    <property type="entry name" value="MALPROTEIN"/>
</dbReference>
<keyword evidence="16" id="KW-1185">Reference proteome</keyword>
<protein>
    <recommendedName>
        <fullName evidence="9">Plasmolipin</fullName>
    </recommendedName>
    <alternativeName>
        <fullName evidence="10">Plasma membrane proteolipid</fullName>
    </alternativeName>
</protein>
<feature type="transmembrane region" description="Helical" evidence="13">
    <location>
        <begin position="36"/>
        <end position="60"/>
    </location>
</feature>
<dbReference type="Proteomes" id="UP000289886">
    <property type="component" value="Unassembled WGS sequence"/>
</dbReference>
<comment type="caution">
    <text evidence="15">The sequence shown here is derived from an EMBL/GenBank/DDBJ whole genome shotgun (WGS) entry which is preliminary data.</text>
</comment>
<evidence type="ECO:0000256" key="6">
    <source>
        <dbReference type="ARBA" id="ARBA00023136"/>
    </source>
</evidence>
<evidence type="ECO:0000256" key="12">
    <source>
        <dbReference type="SAM" id="MobiDB-lite"/>
    </source>
</evidence>
<keyword evidence="3" id="KW-1003">Cell membrane</keyword>
<feature type="compositionally biased region" description="Polar residues" evidence="12">
    <location>
        <begin position="9"/>
        <end position="21"/>
    </location>
</feature>
<feature type="transmembrane region" description="Helical" evidence="13">
    <location>
        <begin position="72"/>
        <end position="94"/>
    </location>
</feature>
<gene>
    <name evidence="15" type="ORF">EOD39_3776</name>
</gene>
<accession>A0A444ULJ9</accession>
<sequence>MDEFPAKVSTETSSQPTQSNSGFRGFSVGPVKMDVLFVRTIPGILMIVEIVLGLLVWALIAGTTYVNHAFGWVMFVSVTLWVITTSLFVVYLLSVPAKIQFVPWPIAMMIFNVIATVLYITAFITNAASVPTNWAPYYNNLAASAFFACLVMIAYCASSFFSFTAFRGQGSNAATNQATGHLPA</sequence>
<evidence type="ECO:0000256" key="8">
    <source>
        <dbReference type="ARBA" id="ARBA00049979"/>
    </source>
</evidence>
<comment type="subcellular location">
    <subcellularLocation>
        <location evidence="1">Apical cell membrane</location>
        <topology evidence="1">Multi-pass membrane protein</topology>
    </subcellularLocation>
    <subcellularLocation>
        <location evidence="8">Myelin membrane</location>
        <topology evidence="8">Multi-pass membrane protein</topology>
    </subcellularLocation>
</comment>
<keyword evidence="4 11" id="KW-0812">Transmembrane</keyword>
<dbReference type="PANTHER" id="PTHR22776:SF9">
    <property type="entry name" value="PLASMOLIPIN"/>
    <property type="match status" value="1"/>
</dbReference>
<dbReference type="EMBL" id="SCEB01214317">
    <property type="protein sequence ID" value="RXM36055.1"/>
    <property type="molecule type" value="Genomic_DNA"/>
</dbReference>
<reference evidence="15 16" key="1">
    <citation type="submission" date="2019-01" db="EMBL/GenBank/DDBJ databases">
        <title>Draft Genome and Complete Hox-Cluster Characterization of the Sterlet Sturgeon (Acipenser ruthenus).</title>
        <authorList>
            <person name="Wei Q."/>
        </authorList>
    </citation>
    <scope>NUCLEOTIDE SEQUENCE [LARGE SCALE GENOMIC DNA]</scope>
    <source>
        <strain evidence="15">WHYD16114868_AA</strain>
        <tissue evidence="15">Blood</tissue>
    </source>
</reference>
<evidence type="ECO:0000313" key="16">
    <source>
        <dbReference type="Proteomes" id="UP000289886"/>
    </source>
</evidence>
<keyword evidence="6 11" id="KW-0472">Membrane</keyword>
<proteinExistence type="inferred from homology"/>
<comment type="similarity">
    <text evidence="7">Belongs to the MAL family.</text>
</comment>
<dbReference type="InterPro" id="IPR008253">
    <property type="entry name" value="Marvel"/>
</dbReference>
<dbReference type="GO" id="GO:0019911">
    <property type="term" value="F:structural constituent of myelin sheath"/>
    <property type="evidence" value="ECO:0007669"/>
    <property type="project" value="TreeGrafter"/>
</dbReference>
<dbReference type="GO" id="GO:0042552">
    <property type="term" value="P:myelination"/>
    <property type="evidence" value="ECO:0007669"/>
    <property type="project" value="TreeGrafter"/>
</dbReference>
<dbReference type="PANTHER" id="PTHR22776">
    <property type="entry name" value="MARVEL-CONTAINING POTENTIAL LIPID RAFT-ASSOCIATED PROTEIN"/>
    <property type="match status" value="1"/>
</dbReference>
<evidence type="ECO:0000256" key="3">
    <source>
        <dbReference type="ARBA" id="ARBA00022475"/>
    </source>
</evidence>
<keyword evidence="5 13" id="KW-1133">Transmembrane helix</keyword>
<feature type="domain" description="MARVEL" evidence="14">
    <location>
        <begin position="37"/>
        <end position="167"/>
    </location>
</feature>
<evidence type="ECO:0000256" key="5">
    <source>
        <dbReference type="ARBA" id="ARBA00022989"/>
    </source>
</evidence>
<evidence type="ECO:0000256" key="13">
    <source>
        <dbReference type="SAM" id="Phobius"/>
    </source>
</evidence>
<dbReference type="Pfam" id="PF01284">
    <property type="entry name" value="MARVEL"/>
    <property type="match status" value="1"/>
</dbReference>
<dbReference type="PROSITE" id="PS51225">
    <property type="entry name" value="MARVEL"/>
    <property type="match status" value="1"/>
</dbReference>
<dbReference type="InterPro" id="IPR050578">
    <property type="entry name" value="MARVEL-CKLF_proteins"/>
</dbReference>
<evidence type="ECO:0000256" key="4">
    <source>
        <dbReference type="ARBA" id="ARBA00022692"/>
    </source>
</evidence>
<comment type="subunit">
    <text evidence="2">Forms oligomers.</text>
</comment>
<feature type="transmembrane region" description="Helical" evidence="13">
    <location>
        <begin position="145"/>
        <end position="166"/>
    </location>
</feature>
<dbReference type="InterPro" id="IPR013295">
    <property type="entry name" value="MAL"/>
</dbReference>
<dbReference type="GO" id="GO:0016324">
    <property type="term" value="C:apical plasma membrane"/>
    <property type="evidence" value="ECO:0007669"/>
    <property type="project" value="UniProtKB-SubCell"/>
</dbReference>
<evidence type="ECO:0000256" key="1">
    <source>
        <dbReference type="ARBA" id="ARBA00004424"/>
    </source>
</evidence>